<keyword evidence="2" id="KW-0472">Membrane</keyword>
<proteinExistence type="predicted"/>
<feature type="compositionally biased region" description="Basic and acidic residues" evidence="1">
    <location>
        <begin position="1"/>
        <end position="10"/>
    </location>
</feature>
<sequence>MSNQKPDHKSIIQVFNDFSRKTNKDELNNPDSIEKELKKCLNFRTEEQKNKGNQEEQKNKDNQDNEEQCIQINVGQISKETIKKKQDNEEQKNKGNQDNEGQDNEEISDHNKNDDEFLEIRKQRSRYYLWKLHKEYELMNLNLRFRKINVIVNTIISLASIILGFFFWAISHDPNIRNVIDFGKISLSFGGFGVITNIIGLGIKFIISKNDDEKSDGNKNDNKNDDKNGNGKVYFG</sequence>
<feature type="region of interest" description="Disordered" evidence="1">
    <location>
        <begin position="1"/>
        <end position="68"/>
    </location>
</feature>
<feature type="compositionally biased region" description="Basic and acidic residues" evidence="1">
    <location>
        <begin position="82"/>
        <end position="97"/>
    </location>
</feature>
<keyword evidence="4" id="KW-1185">Reference proteome</keyword>
<feature type="transmembrane region" description="Helical" evidence="2">
    <location>
        <begin position="148"/>
        <end position="170"/>
    </location>
</feature>
<evidence type="ECO:0000313" key="4">
    <source>
        <dbReference type="Proteomes" id="UP000266673"/>
    </source>
</evidence>
<feature type="transmembrane region" description="Helical" evidence="2">
    <location>
        <begin position="185"/>
        <end position="207"/>
    </location>
</feature>
<name>A0A397VUK7_9GLOM</name>
<feature type="region of interest" description="Disordered" evidence="1">
    <location>
        <begin position="82"/>
        <end position="112"/>
    </location>
</feature>
<evidence type="ECO:0000256" key="2">
    <source>
        <dbReference type="SAM" id="Phobius"/>
    </source>
</evidence>
<keyword evidence="2" id="KW-0812">Transmembrane</keyword>
<feature type="compositionally biased region" description="Basic and acidic residues" evidence="1">
    <location>
        <begin position="212"/>
        <end position="229"/>
    </location>
</feature>
<protein>
    <submittedName>
        <fullName evidence="3">Uncharacterized protein</fullName>
    </submittedName>
</protein>
<dbReference type="Proteomes" id="UP000266673">
    <property type="component" value="Unassembled WGS sequence"/>
</dbReference>
<dbReference type="EMBL" id="QKWP01000174">
    <property type="protein sequence ID" value="RIB25441.1"/>
    <property type="molecule type" value="Genomic_DNA"/>
</dbReference>
<organism evidence="3 4">
    <name type="scientific">Gigaspora rosea</name>
    <dbReference type="NCBI Taxonomy" id="44941"/>
    <lineage>
        <taxon>Eukaryota</taxon>
        <taxon>Fungi</taxon>
        <taxon>Fungi incertae sedis</taxon>
        <taxon>Mucoromycota</taxon>
        <taxon>Glomeromycotina</taxon>
        <taxon>Glomeromycetes</taxon>
        <taxon>Diversisporales</taxon>
        <taxon>Gigasporaceae</taxon>
        <taxon>Gigaspora</taxon>
    </lineage>
</organism>
<accession>A0A397VUK7</accession>
<gene>
    <name evidence="3" type="ORF">C2G38_2031037</name>
</gene>
<evidence type="ECO:0000313" key="3">
    <source>
        <dbReference type="EMBL" id="RIB25441.1"/>
    </source>
</evidence>
<comment type="caution">
    <text evidence="3">The sequence shown here is derived from an EMBL/GenBank/DDBJ whole genome shotgun (WGS) entry which is preliminary data.</text>
</comment>
<feature type="region of interest" description="Disordered" evidence="1">
    <location>
        <begin position="212"/>
        <end position="236"/>
    </location>
</feature>
<evidence type="ECO:0000256" key="1">
    <source>
        <dbReference type="SAM" id="MobiDB-lite"/>
    </source>
</evidence>
<keyword evidence="2" id="KW-1133">Transmembrane helix</keyword>
<feature type="compositionally biased region" description="Basic and acidic residues" evidence="1">
    <location>
        <begin position="18"/>
        <end position="63"/>
    </location>
</feature>
<dbReference type="AlphaFoldDB" id="A0A397VUK7"/>
<reference evidence="3 4" key="1">
    <citation type="submission" date="2018-06" db="EMBL/GenBank/DDBJ databases">
        <title>Comparative genomics reveals the genomic features of Rhizophagus irregularis, R. cerebriforme, R. diaphanum and Gigaspora rosea, and their symbiotic lifestyle signature.</title>
        <authorList>
            <person name="Morin E."/>
            <person name="San Clemente H."/>
            <person name="Chen E.C.H."/>
            <person name="De La Providencia I."/>
            <person name="Hainaut M."/>
            <person name="Kuo A."/>
            <person name="Kohler A."/>
            <person name="Murat C."/>
            <person name="Tang N."/>
            <person name="Roy S."/>
            <person name="Loubradou J."/>
            <person name="Henrissat B."/>
            <person name="Grigoriev I.V."/>
            <person name="Corradi N."/>
            <person name="Roux C."/>
            <person name="Martin F.M."/>
        </authorList>
    </citation>
    <scope>NUCLEOTIDE SEQUENCE [LARGE SCALE GENOMIC DNA]</scope>
    <source>
        <strain evidence="3 4">DAOM 194757</strain>
    </source>
</reference>